<feature type="region of interest" description="Disordered" evidence="1">
    <location>
        <begin position="175"/>
        <end position="206"/>
    </location>
</feature>
<evidence type="ECO:0000259" key="2">
    <source>
        <dbReference type="PROSITE" id="PS00028"/>
    </source>
</evidence>
<evidence type="ECO:0000256" key="1">
    <source>
        <dbReference type="SAM" id="MobiDB-lite"/>
    </source>
</evidence>
<proteinExistence type="predicted"/>
<sequence>MNTSIHIYFDYISAPVNSPRWADFDLEDDDDTSTDNGPDQMECFAYSEIADSPLTSPIEDDLDVLLSPDIASEYSSDSDTVAESLSSDFVEVNGIGCLYTCLEYNCAASFLTEEDLEWHYVEDHMPSFPYTTPHANSELELPLILGDSTISADGLTWLDISPYFSAQDAQSSGDYSSASIGSMSPSSEASLDVLPPNEVRTSSTAH</sequence>
<evidence type="ECO:0000313" key="4">
    <source>
        <dbReference type="Proteomes" id="UP001497453"/>
    </source>
</evidence>
<organism evidence="3 4">
    <name type="scientific">Somion occarium</name>
    <dbReference type="NCBI Taxonomy" id="3059160"/>
    <lineage>
        <taxon>Eukaryota</taxon>
        <taxon>Fungi</taxon>
        <taxon>Dikarya</taxon>
        <taxon>Basidiomycota</taxon>
        <taxon>Agaricomycotina</taxon>
        <taxon>Agaricomycetes</taxon>
        <taxon>Polyporales</taxon>
        <taxon>Cerrenaceae</taxon>
        <taxon>Somion</taxon>
    </lineage>
</organism>
<gene>
    <name evidence="3" type="ORF">GFSPODELE1_LOCUS6913</name>
</gene>
<name>A0ABP1DMZ5_9APHY</name>
<dbReference type="Proteomes" id="UP001497453">
    <property type="component" value="Chromosome 5"/>
</dbReference>
<dbReference type="PROSITE" id="PS00028">
    <property type="entry name" value="ZINC_FINGER_C2H2_1"/>
    <property type="match status" value="1"/>
</dbReference>
<evidence type="ECO:0000313" key="3">
    <source>
        <dbReference type="EMBL" id="CAL1708574.1"/>
    </source>
</evidence>
<protein>
    <recommendedName>
        <fullName evidence="2">C2H2-type domain-containing protein</fullName>
    </recommendedName>
</protein>
<feature type="compositionally biased region" description="Low complexity" evidence="1">
    <location>
        <begin position="175"/>
        <end position="190"/>
    </location>
</feature>
<accession>A0ABP1DMZ5</accession>
<dbReference type="InterPro" id="IPR013087">
    <property type="entry name" value="Znf_C2H2_type"/>
</dbReference>
<dbReference type="EMBL" id="OZ037948">
    <property type="protein sequence ID" value="CAL1708574.1"/>
    <property type="molecule type" value="Genomic_DNA"/>
</dbReference>
<reference evidence="4" key="1">
    <citation type="submission" date="2024-04" db="EMBL/GenBank/DDBJ databases">
        <authorList>
            <person name="Shaw F."/>
            <person name="Minotto A."/>
        </authorList>
    </citation>
    <scope>NUCLEOTIDE SEQUENCE [LARGE SCALE GENOMIC DNA]</scope>
</reference>
<keyword evidence="4" id="KW-1185">Reference proteome</keyword>
<feature type="domain" description="C2H2-type" evidence="2">
    <location>
        <begin position="101"/>
        <end position="124"/>
    </location>
</feature>